<reference evidence="3 4" key="1">
    <citation type="submission" date="2011-09" db="EMBL/GenBank/DDBJ databases">
        <authorList>
            <consortium name="US DOE Joint Genome Institute (JGI-PGF)"/>
            <person name="Lucas S."/>
            <person name="Han J."/>
            <person name="Lapidus A."/>
            <person name="Cheng J.-F."/>
            <person name="Goodwin L."/>
            <person name="Pitluck S."/>
            <person name="Peters L."/>
            <person name="Land M.L."/>
            <person name="Hauser L."/>
            <person name="Brambilla E."/>
            <person name="Klenk H.-P."/>
            <person name="Woyke T.J."/>
        </authorList>
    </citation>
    <scope>NUCLEOTIDE SEQUENCE [LARGE SCALE GENOMIC DNA]</scope>
    <source>
        <strain evidence="3 4">K62</strain>
    </source>
</reference>
<accession>I1D894</accession>
<dbReference type="STRING" id="928724.SacglDRAFT_04340"/>
<keyword evidence="2" id="KW-0472">Membrane</keyword>
<organism evidence="3 4">
    <name type="scientific">Saccharomonospora glauca K62</name>
    <dbReference type="NCBI Taxonomy" id="928724"/>
    <lineage>
        <taxon>Bacteria</taxon>
        <taxon>Bacillati</taxon>
        <taxon>Actinomycetota</taxon>
        <taxon>Actinomycetes</taxon>
        <taxon>Pseudonocardiales</taxon>
        <taxon>Pseudonocardiaceae</taxon>
        <taxon>Saccharomonospora</taxon>
    </lineage>
</organism>
<keyword evidence="4" id="KW-1185">Reference proteome</keyword>
<dbReference type="HOGENOM" id="CLU_1102182_0_0_11"/>
<evidence type="ECO:0000256" key="1">
    <source>
        <dbReference type="SAM" id="MobiDB-lite"/>
    </source>
</evidence>
<protein>
    <submittedName>
        <fullName evidence="3">Uncharacterized protein</fullName>
    </submittedName>
</protein>
<dbReference type="RefSeq" id="WP_005467067.1">
    <property type="nucleotide sequence ID" value="NZ_CM001484.1"/>
</dbReference>
<gene>
    <name evidence="3" type="ORF">SacglDRAFT_04340</name>
</gene>
<dbReference type="EMBL" id="CM001484">
    <property type="protein sequence ID" value="EIF01169.1"/>
    <property type="molecule type" value="Genomic_DNA"/>
</dbReference>
<evidence type="ECO:0000256" key="2">
    <source>
        <dbReference type="SAM" id="Phobius"/>
    </source>
</evidence>
<keyword evidence="2" id="KW-1133">Transmembrane helix</keyword>
<reference evidence="4" key="2">
    <citation type="submission" date="2012-01" db="EMBL/GenBank/DDBJ databases">
        <title>Noncontiguous Finished sequence of chromosome of Saccharomonospora glauca K62.</title>
        <authorList>
            <consortium name="US DOE Joint Genome Institute"/>
            <person name="Lucas S."/>
            <person name="Han J."/>
            <person name="Lapidus A."/>
            <person name="Cheng J.-F."/>
            <person name="Goodwin L."/>
            <person name="Pitluck S."/>
            <person name="Peters L."/>
            <person name="Mikhailova N."/>
            <person name="Held B."/>
            <person name="Detter J.C."/>
            <person name="Han C."/>
            <person name="Tapia R."/>
            <person name="Land M."/>
            <person name="Hauser L."/>
            <person name="Kyrpides N."/>
            <person name="Ivanova N."/>
            <person name="Pagani I."/>
            <person name="Brambilla E.-M."/>
            <person name="Klenk H.-P."/>
            <person name="Woyke T."/>
        </authorList>
    </citation>
    <scope>NUCLEOTIDE SEQUENCE [LARGE SCALE GENOMIC DNA]</scope>
    <source>
        <strain evidence="4">K62</strain>
    </source>
</reference>
<sequence length="260" mass="26699">MENGYRHIRRIGSTGLALTAAAWLVFPDSATAREPAPVVAGSCTVAPSKEKGGPAPRSETPDRDTESDDQPTDSGKAPDDGGLSVSLSGGVHLDESKALTGLLTRLCETGKEAINGLFGPVLDENETTPPNSGDTPPDEFEDNVPPTGETTPDSPPVSETTTSERPTEAAPESEPAGSPPGIGAVGGGWGGVSAERSTSAVDVPPTRSDTGSVFSATPHDSRATHDVRAAERLPVLLAVLSVVLVGAALAHTWARRTLLR</sequence>
<feature type="compositionally biased region" description="Low complexity" evidence="1">
    <location>
        <begin position="168"/>
        <end position="182"/>
    </location>
</feature>
<dbReference type="eggNOG" id="ENOG5033PM4">
    <property type="taxonomic scope" value="Bacteria"/>
</dbReference>
<dbReference type="AlphaFoldDB" id="I1D894"/>
<proteinExistence type="predicted"/>
<dbReference type="OrthoDB" id="3556322at2"/>
<evidence type="ECO:0000313" key="3">
    <source>
        <dbReference type="EMBL" id="EIF01169.1"/>
    </source>
</evidence>
<dbReference type="Proteomes" id="UP000005087">
    <property type="component" value="Chromosome"/>
</dbReference>
<feature type="region of interest" description="Disordered" evidence="1">
    <location>
        <begin position="36"/>
        <end position="90"/>
    </location>
</feature>
<keyword evidence="2" id="KW-0812">Transmembrane</keyword>
<feature type="transmembrane region" description="Helical" evidence="2">
    <location>
        <begin position="233"/>
        <end position="254"/>
    </location>
</feature>
<feature type="region of interest" description="Disordered" evidence="1">
    <location>
        <begin position="117"/>
        <end position="225"/>
    </location>
</feature>
<feature type="compositionally biased region" description="Low complexity" evidence="1">
    <location>
        <begin position="80"/>
        <end position="90"/>
    </location>
</feature>
<feature type="compositionally biased region" description="Polar residues" evidence="1">
    <location>
        <begin position="148"/>
        <end position="161"/>
    </location>
</feature>
<name>I1D894_9PSEU</name>
<evidence type="ECO:0000313" key="4">
    <source>
        <dbReference type="Proteomes" id="UP000005087"/>
    </source>
</evidence>